<proteinExistence type="predicted"/>
<organism evidence="1 2">
    <name type="scientific">Acidianus hospitalis</name>
    <dbReference type="NCBI Taxonomy" id="563177"/>
    <lineage>
        <taxon>Archaea</taxon>
        <taxon>Thermoproteota</taxon>
        <taxon>Thermoprotei</taxon>
        <taxon>Sulfolobales</taxon>
        <taxon>Sulfolobaceae</taxon>
        <taxon>Acidianus</taxon>
    </lineage>
</organism>
<dbReference type="EMBL" id="QEFD01000097">
    <property type="protein sequence ID" value="PVU76454.1"/>
    <property type="molecule type" value="Genomic_DNA"/>
</dbReference>
<evidence type="ECO:0008006" key="3">
    <source>
        <dbReference type="Google" id="ProtNLM"/>
    </source>
</evidence>
<sequence length="188" mass="21347">MRFLGIDTSGDHDISSPYVIGYAISDESSSIEKSNIGRAISEARAILNKPNYVFHAYHDDKKVREVLLDSLIKHGIRGGVIIILNRKFVNSFFFPLSKLIDKCSYAVYDNPIFDHVLSKIVKKSTKVTSSKSLTPLYLPLQVADYFSHIWWEIFSHGLKDFNQFEKILSITDNLTVIGLKNSFTLVKT</sequence>
<protein>
    <recommendedName>
        <fullName evidence="3">DUF3800 domain-containing protein</fullName>
    </recommendedName>
</protein>
<gene>
    <name evidence="1" type="ORF">DDW13_03020</name>
</gene>
<comment type="caution">
    <text evidence="1">The sequence shown here is derived from an EMBL/GenBank/DDBJ whole genome shotgun (WGS) entry which is preliminary data.</text>
</comment>
<evidence type="ECO:0000313" key="1">
    <source>
        <dbReference type="EMBL" id="PVU76454.1"/>
    </source>
</evidence>
<accession>A0A2T9X8N3</accession>
<dbReference type="Proteomes" id="UP000245638">
    <property type="component" value="Unassembled WGS sequence"/>
</dbReference>
<dbReference type="AlphaFoldDB" id="A0A2T9X8N3"/>
<evidence type="ECO:0000313" key="2">
    <source>
        <dbReference type="Proteomes" id="UP000245638"/>
    </source>
</evidence>
<name>A0A2T9X8N3_9CREN</name>
<reference evidence="1 2" key="1">
    <citation type="journal article" date="2015" name="Appl. Environ. Microbiol.">
        <title>Nanoarchaeota, Their Sulfolobales Host, and Nanoarchaeota Virus Distribution across Yellowstone National Park Hot Springs.</title>
        <authorList>
            <person name="Munson-McGee J.H."/>
            <person name="Field E.K."/>
            <person name="Bateson M."/>
            <person name="Rooney C."/>
            <person name="Stepanauskas R."/>
            <person name="Young M.J."/>
        </authorList>
    </citation>
    <scope>NUCLEOTIDE SEQUENCE [LARGE SCALE GENOMIC DNA]</scope>
    <source>
        <strain evidence="1">SCGC AC-742_N10</strain>
    </source>
</reference>